<sequence length="243" mass="29295">MSQVEKQIPKYLDWAGHFYGNDLDLEHYEILTIQYIPKKERKLETQLMTTKWFDYRLMHPMQATYYFFRLFKNEYRNFYRKAIDHKAAEFVKPIKERDFLLSREALSFWRLRQAIDALGMRYDFYLKTAFDKCFKVIANGRPLPPRPAQLKKEELLIEVFHEWESYCQASLQIAKSPYFTATLFHNSPMQVDYEDFIVKQVRMRQVQHYALGTCIYRYDALRIEKALESFDISIINQAIKSSI</sequence>
<evidence type="ECO:0000313" key="1">
    <source>
        <dbReference type="EMBL" id="EXB05705.1"/>
    </source>
</evidence>
<protein>
    <submittedName>
        <fullName evidence="1">Uncharacterized protein</fullName>
    </submittedName>
</protein>
<proteinExistence type="predicted"/>
<dbReference type="EMBL" id="JEWH01000022">
    <property type="protein sequence ID" value="EXB05705.1"/>
    <property type="molecule type" value="Genomic_DNA"/>
</dbReference>
<accession>A0A009HRU1</accession>
<evidence type="ECO:0000313" key="2">
    <source>
        <dbReference type="Proteomes" id="UP000020595"/>
    </source>
</evidence>
<dbReference type="PATRIC" id="fig|1310613.3.peg.1945"/>
<name>A0A009HRU1_ACIB9</name>
<gene>
    <name evidence="1" type="ORF">J512_2027</name>
</gene>
<organism evidence="1 2">
    <name type="scientific">Acinetobacter baumannii (strain 1295743)</name>
    <dbReference type="NCBI Taxonomy" id="1310613"/>
    <lineage>
        <taxon>Bacteria</taxon>
        <taxon>Pseudomonadati</taxon>
        <taxon>Pseudomonadota</taxon>
        <taxon>Gammaproteobacteria</taxon>
        <taxon>Moraxellales</taxon>
        <taxon>Moraxellaceae</taxon>
        <taxon>Acinetobacter</taxon>
        <taxon>Acinetobacter calcoaceticus/baumannii complex</taxon>
    </lineage>
</organism>
<comment type="caution">
    <text evidence="1">The sequence shown here is derived from an EMBL/GenBank/DDBJ whole genome shotgun (WGS) entry which is preliminary data.</text>
</comment>
<dbReference type="Proteomes" id="UP000020595">
    <property type="component" value="Unassembled WGS sequence"/>
</dbReference>
<reference evidence="1 2" key="1">
    <citation type="submission" date="2014-02" db="EMBL/GenBank/DDBJ databases">
        <title>Comparative genomics and transcriptomics to identify genetic mechanisms underlying the emergence of carbapenem resistant Acinetobacter baumannii (CRAb).</title>
        <authorList>
            <person name="Harris A.D."/>
            <person name="Johnson K.J."/>
            <person name="George J."/>
            <person name="Shefchek K."/>
            <person name="Daugherty S.C."/>
            <person name="Parankush S."/>
            <person name="Sadzewicz L."/>
            <person name="Tallon L."/>
            <person name="Sengamalay N."/>
            <person name="Hazen T.H."/>
            <person name="Rasko D.A."/>
        </authorList>
    </citation>
    <scope>NUCLEOTIDE SEQUENCE [LARGE SCALE GENOMIC DNA]</scope>
    <source>
        <strain evidence="1 2">1295743</strain>
    </source>
</reference>
<dbReference type="AlphaFoldDB" id="A0A009HRU1"/>
<dbReference type="RefSeq" id="WP_000084436.1">
    <property type="nucleotide sequence ID" value="NZ_JEWH01000022.1"/>
</dbReference>